<evidence type="ECO:0000256" key="1">
    <source>
        <dbReference type="ARBA" id="ARBA00022443"/>
    </source>
</evidence>
<dbReference type="Pfam" id="PF25523">
    <property type="entry name" value="Ig_RIMBP2"/>
    <property type="match status" value="1"/>
</dbReference>
<proteinExistence type="predicted"/>
<dbReference type="PANTHER" id="PTHR14234">
    <property type="entry name" value="RIM BINDING PROTEIN-RELATED"/>
    <property type="match status" value="1"/>
</dbReference>
<feature type="compositionally biased region" description="Low complexity" evidence="4">
    <location>
        <begin position="660"/>
        <end position="669"/>
    </location>
</feature>
<dbReference type="SMART" id="SM00326">
    <property type="entry name" value="SH3"/>
    <property type="match status" value="4"/>
</dbReference>
<name>A0A7D9EBQ2_PARCT</name>
<dbReference type="PROSITE" id="PS50002">
    <property type="entry name" value="SH3"/>
    <property type="match status" value="4"/>
</dbReference>
<keyword evidence="2" id="KW-0677">Repeat</keyword>
<dbReference type="PANTHER" id="PTHR14234:SF19">
    <property type="entry name" value="RIM-BINDING PROTEIN, ISOFORM F"/>
    <property type="match status" value="1"/>
</dbReference>
<dbReference type="Gene3D" id="1.10.287.1490">
    <property type="match status" value="1"/>
</dbReference>
<organism evidence="5 6">
    <name type="scientific">Paramuricea clavata</name>
    <name type="common">Red gorgonian</name>
    <name type="synonym">Violescent sea-whip</name>
    <dbReference type="NCBI Taxonomy" id="317549"/>
    <lineage>
        <taxon>Eukaryota</taxon>
        <taxon>Metazoa</taxon>
        <taxon>Cnidaria</taxon>
        <taxon>Anthozoa</taxon>
        <taxon>Octocorallia</taxon>
        <taxon>Malacalcyonacea</taxon>
        <taxon>Plexauridae</taxon>
        <taxon>Paramuricea</taxon>
    </lineage>
</organism>
<feature type="coiled-coil region" evidence="3">
    <location>
        <begin position="7"/>
        <end position="135"/>
    </location>
</feature>
<dbReference type="InterPro" id="IPR001452">
    <property type="entry name" value="SH3_domain"/>
</dbReference>
<dbReference type="CDD" id="cd11851">
    <property type="entry name" value="SH3_RIM-BP"/>
    <property type="match status" value="1"/>
</dbReference>
<dbReference type="Gene3D" id="2.30.30.40">
    <property type="entry name" value="SH3 Domains"/>
    <property type="match status" value="4"/>
</dbReference>
<reference evidence="5" key="1">
    <citation type="submission" date="2020-04" db="EMBL/GenBank/DDBJ databases">
        <authorList>
            <person name="Alioto T."/>
            <person name="Alioto T."/>
            <person name="Gomez Garrido J."/>
        </authorList>
    </citation>
    <scope>NUCLEOTIDE SEQUENCE</scope>
    <source>
        <strain evidence="5">A484AB</strain>
    </source>
</reference>
<evidence type="ECO:0000256" key="4">
    <source>
        <dbReference type="SAM" id="MobiDB-lite"/>
    </source>
</evidence>
<dbReference type="Proteomes" id="UP001152795">
    <property type="component" value="Unassembled WGS sequence"/>
</dbReference>
<sequence>MNFIFQLIECKSDLKQYQSKSQDAERELHFLRTQCKKIESERTELSTELGNCLKERNRLVGRTAELEKLTRDNEKLEEKFHTLKLKIAELTGQRDDAEVQLPTLKAKVALLKKACKEKDDQLDKLKTEIRELKHSIASSAVDELSSIPAFGFGSPEKSVKFREPPDFNNNHATSRDSAKGQRFVVLFDYDPDRLSTTGHPEKELKLIEGDVITVNSELDLNGYYMAELDGRRGLVSSLYIEEIDEYDMRKLRKQRQLNTSKSPAKKPDHHSIPPRPLANMPGLVKRSFVALNDYNPFTSSTSTRPDLELPLTAGEQVTVVGDVDANGYYTVEKGGRLAIVPSNLVKPSSPSITRPNKLNFASPVQTTDQVPSMRSQDGTQGTSTMNTFSNHYPSHSSVIPRQPTVIHAAPPGSTPYASKEVTEQFIRQSSVENVLNTQNVSTAGGSRGSSSRAMNISSALPSAPRNLRVLRCVNKDALLLGWITPEVDELGRNNGQLVKGYKILANGQPKLHVDSPYMAKALVENLDLTRPVELGIQTVSENGFCSEKSITHFNEAVMMETTSVTTEDISYLDNNSLPYRTFVALFSYDPLKSSPNPNPTLELEFQEGDIIRVPDTSRADGYYTGQVNGHEGLVPSNFVEEIAVATRPQHRKRDKEMDDSNASLRSTSSLSPKKAKAMVALYDYNPTTQSPNRQPDHELGFRKGQIVRVLGSMRSDGFYEADINGQRGLVPATFLKPCKRKSTKSVNATNGFASLPRRVQFAHEQDSRPMTAGYV</sequence>
<dbReference type="GO" id="GO:0016301">
    <property type="term" value="F:kinase activity"/>
    <property type="evidence" value="ECO:0007669"/>
    <property type="project" value="UniProtKB-KW"/>
</dbReference>
<comment type="caution">
    <text evidence="5">The sequence shown here is derived from an EMBL/GenBank/DDBJ whole genome shotgun (WGS) entry which is preliminary data.</text>
</comment>
<dbReference type="Pfam" id="PF07653">
    <property type="entry name" value="SH3_2"/>
    <property type="match status" value="4"/>
</dbReference>
<dbReference type="SUPFAM" id="SSF90257">
    <property type="entry name" value="Myosin rod fragments"/>
    <property type="match status" value="1"/>
</dbReference>
<dbReference type="FunFam" id="2.30.30.40:FF:000016">
    <property type="entry name" value="RIMS-binding protein 2 isoform X2"/>
    <property type="match status" value="1"/>
</dbReference>
<dbReference type="EMBL" id="CACRXK020004648">
    <property type="protein sequence ID" value="CAB4003506.1"/>
    <property type="molecule type" value="Genomic_DNA"/>
</dbReference>
<dbReference type="InterPro" id="IPR040325">
    <property type="entry name" value="RIMBP1/2/3"/>
</dbReference>
<dbReference type="InterPro" id="IPR036028">
    <property type="entry name" value="SH3-like_dom_sf"/>
</dbReference>
<dbReference type="GO" id="GO:0045202">
    <property type="term" value="C:synapse"/>
    <property type="evidence" value="ECO:0007669"/>
    <property type="project" value="GOC"/>
</dbReference>
<feature type="region of interest" description="Disordered" evidence="4">
    <location>
        <begin position="364"/>
        <end position="384"/>
    </location>
</feature>
<evidence type="ECO:0000313" key="5">
    <source>
        <dbReference type="EMBL" id="CAB4003506.1"/>
    </source>
</evidence>
<dbReference type="InterPro" id="IPR013783">
    <property type="entry name" value="Ig-like_fold"/>
</dbReference>
<keyword evidence="3" id="KW-0175">Coiled coil</keyword>
<gene>
    <name evidence="5" type="ORF">PACLA_8A008363</name>
</gene>
<feature type="region of interest" description="Disordered" evidence="4">
    <location>
        <begin position="254"/>
        <end position="277"/>
    </location>
</feature>
<keyword evidence="5" id="KW-0418">Kinase</keyword>
<keyword evidence="6" id="KW-1185">Reference proteome</keyword>
<evidence type="ECO:0000313" key="6">
    <source>
        <dbReference type="Proteomes" id="UP001152795"/>
    </source>
</evidence>
<dbReference type="SUPFAM" id="SSF50044">
    <property type="entry name" value="SH3-domain"/>
    <property type="match status" value="4"/>
</dbReference>
<feature type="region of interest" description="Disordered" evidence="4">
    <location>
        <begin position="646"/>
        <end position="669"/>
    </location>
</feature>
<accession>A0A7D9EBQ2</accession>
<keyword evidence="5" id="KW-0808">Transferase</keyword>
<dbReference type="AlphaFoldDB" id="A0A7D9EBQ2"/>
<dbReference type="GO" id="GO:0007274">
    <property type="term" value="P:neuromuscular synaptic transmission"/>
    <property type="evidence" value="ECO:0007669"/>
    <property type="project" value="TreeGrafter"/>
</dbReference>
<keyword evidence="1" id="KW-0728">SH3 domain</keyword>
<dbReference type="PRINTS" id="PR00452">
    <property type="entry name" value="SH3DOMAIN"/>
</dbReference>
<dbReference type="InterPro" id="IPR057884">
    <property type="entry name" value="FN3_RIM-BP1/2/3"/>
</dbReference>
<protein>
    <submittedName>
        <fullName evidence="5">Janus kinase and microtubule-interacting 3</fullName>
    </submittedName>
</protein>
<evidence type="ECO:0000256" key="2">
    <source>
        <dbReference type="ARBA" id="ARBA00022737"/>
    </source>
</evidence>
<evidence type="ECO:0000256" key="3">
    <source>
        <dbReference type="SAM" id="Coils"/>
    </source>
</evidence>
<dbReference type="OrthoDB" id="4158657at2759"/>
<dbReference type="Gene3D" id="2.60.40.10">
    <property type="entry name" value="Immunoglobulins"/>
    <property type="match status" value="1"/>
</dbReference>